<evidence type="ECO:0000256" key="2">
    <source>
        <dbReference type="ARBA" id="ARBA00022691"/>
    </source>
</evidence>
<gene>
    <name evidence="5" type="ORF">DU000_00780</name>
</gene>
<keyword evidence="1 5" id="KW-0489">Methyltransferase</keyword>
<dbReference type="Gene3D" id="3.40.50.150">
    <property type="entry name" value="Vaccinia Virus protein VP39"/>
    <property type="match status" value="1"/>
</dbReference>
<comment type="caution">
    <text evidence="5">The sequence shown here is derived from an EMBL/GenBank/DDBJ whole genome shotgun (WGS) entry which is preliminary data.</text>
</comment>
<evidence type="ECO:0000256" key="3">
    <source>
        <dbReference type="SAM" id="MobiDB-lite"/>
    </source>
</evidence>
<dbReference type="InterPro" id="IPR050320">
    <property type="entry name" value="N5-glutamine_MTase"/>
</dbReference>
<dbReference type="SUPFAM" id="SSF53335">
    <property type="entry name" value="S-adenosyl-L-methionine-dependent methyltransferases"/>
    <property type="match status" value="1"/>
</dbReference>
<feature type="compositionally biased region" description="Low complexity" evidence="3">
    <location>
        <begin position="77"/>
        <end position="92"/>
    </location>
</feature>
<organism evidence="5 6">
    <name type="scientific">Parvibium lacunae</name>
    <dbReference type="NCBI Taxonomy" id="1888893"/>
    <lineage>
        <taxon>Bacteria</taxon>
        <taxon>Pseudomonadati</taxon>
        <taxon>Pseudomonadota</taxon>
        <taxon>Betaproteobacteria</taxon>
        <taxon>Burkholderiales</taxon>
        <taxon>Alcaligenaceae</taxon>
        <taxon>Parvibium</taxon>
    </lineage>
</organism>
<dbReference type="CDD" id="cd02440">
    <property type="entry name" value="AdoMet_MTases"/>
    <property type="match status" value="1"/>
</dbReference>
<keyword evidence="5" id="KW-0808">Transferase</keyword>
<dbReference type="PROSITE" id="PS00092">
    <property type="entry name" value="N6_MTASE"/>
    <property type="match status" value="1"/>
</dbReference>
<name>A0A368L6K9_9BURK</name>
<dbReference type="EMBL" id="QPGB01000001">
    <property type="protein sequence ID" value="RCS59310.1"/>
    <property type="molecule type" value="Genomic_DNA"/>
</dbReference>
<dbReference type="GO" id="GO:0032259">
    <property type="term" value="P:methylation"/>
    <property type="evidence" value="ECO:0007669"/>
    <property type="project" value="UniProtKB-KW"/>
</dbReference>
<accession>A0A368L6K9</accession>
<evidence type="ECO:0000313" key="6">
    <source>
        <dbReference type="Proteomes" id="UP000252357"/>
    </source>
</evidence>
<keyword evidence="2" id="KW-0949">S-adenosyl-L-methionine</keyword>
<dbReference type="AlphaFoldDB" id="A0A368L6K9"/>
<reference evidence="5 6" key="1">
    <citation type="journal article" date="2018" name="Int. J. Syst. Evol. Microbiol.">
        <title>Parvibium lacunae gen. nov., sp. nov., a new member of the family Alcaligenaceae isolated from a freshwater pond.</title>
        <authorList>
            <person name="Chen W.M."/>
            <person name="Xie P.B."/>
            <person name="Hsu M.Y."/>
            <person name="Sheu S.Y."/>
        </authorList>
    </citation>
    <scope>NUCLEOTIDE SEQUENCE [LARGE SCALE GENOMIC DNA]</scope>
    <source>
        <strain evidence="5 6">KMB9</strain>
    </source>
</reference>
<keyword evidence="6" id="KW-1185">Reference proteome</keyword>
<protein>
    <submittedName>
        <fullName evidence="5">Class I SAM-dependent methyltransferase</fullName>
    </submittedName>
</protein>
<evidence type="ECO:0000256" key="1">
    <source>
        <dbReference type="ARBA" id="ARBA00022603"/>
    </source>
</evidence>
<dbReference type="InterPro" id="IPR002052">
    <property type="entry name" value="DNA_methylase_N6_adenine_CS"/>
</dbReference>
<dbReference type="PANTHER" id="PTHR18895">
    <property type="entry name" value="HEMK METHYLTRANSFERASE"/>
    <property type="match status" value="1"/>
</dbReference>
<dbReference type="Pfam" id="PF05175">
    <property type="entry name" value="MTS"/>
    <property type="match status" value="1"/>
</dbReference>
<feature type="region of interest" description="Disordered" evidence="3">
    <location>
        <begin position="72"/>
        <end position="105"/>
    </location>
</feature>
<dbReference type="OrthoDB" id="267914at2"/>
<dbReference type="InterPro" id="IPR007848">
    <property type="entry name" value="Small_mtfrase_dom"/>
</dbReference>
<evidence type="ECO:0000313" key="5">
    <source>
        <dbReference type="EMBL" id="RCS59310.1"/>
    </source>
</evidence>
<proteinExistence type="predicted"/>
<feature type="domain" description="Methyltransferase small" evidence="4">
    <location>
        <begin position="225"/>
        <end position="343"/>
    </location>
</feature>
<dbReference type="GO" id="GO:0036009">
    <property type="term" value="F:protein-glutamine N-methyltransferase activity"/>
    <property type="evidence" value="ECO:0007669"/>
    <property type="project" value="TreeGrafter"/>
</dbReference>
<dbReference type="GO" id="GO:0003676">
    <property type="term" value="F:nucleic acid binding"/>
    <property type="evidence" value="ECO:0007669"/>
    <property type="project" value="InterPro"/>
</dbReference>
<dbReference type="InterPro" id="IPR029063">
    <property type="entry name" value="SAM-dependent_MTases_sf"/>
</dbReference>
<dbReference type="RefSeq" id="WP_114401459.1">
    <property type="nucleotide sequence ID" value="NZ_QPGB01000001.1"/>
</dbReference>
<dbReference type="PANTHER" id="PTHR18895:SF74">
    <property type="entry name" value="MTRF1L RELEASE FACTOR GLUTAMINE METHYLTRANSFERASE"/>
    <property type="match status" value="1"/>
</dbReference>
<sequence>MTSYLQWEDGDNLQQARWQCANGMPQPKQVWVADDTLNADQAYRMVCEGTGLLWRGDFHNAKQLLQALARRVDKTSQNKTAQKTKPPKNKTNPDSEPLATTKATAKANPIDPRALVFHQHRQKQAQRARVLSLLLIEIQADGAIPLRRAPDVRLPLTEAFGKLSESIVMPLRELQGLIGAHEWRKKGVLVPALQAPIHPYYGVFSPVRGEYVDLIAQAPLPTALSQYPALDVGTGTGVLAAILARRGVAHIIATEQSEVALTCARANLKNLGCTKQVKVVAADLFPDTAEQYGLVVCNPPWIPAKVNAPIEAAIYDPDSRMLRQFLLGVRSRLAPGGEAWLILSDIAEHLGLRTREALLSWISETGLKVHAKDDIRPRHAKVQDTSDPLHAARAAEVTSLWRLAISDQPARA</sequence>
<dbReference type="Proteomes" id="UP000252357">
    <property type="component" value="Unassembled WGS sequence"/>
</dbReference>
<evidence type="ECO:0000259" key="4">
    <source>
        <dbReference type="Pfam" id="PF05175"/>
    </source>
</evidence>